<evidence type="ECO:0000313" key="7">
    <source>
        <dbReference type="EMBL" id="GAA0560708.1"/>
    </source>
</evidence>
<dbReference type="PROSITE" id="PS51257">
    <property type="entry name" value="PROKAR_LIPOPROTEIN"/>
    <property type="match status" value="1"/>
</dbReference>
<protein>
    <submittedName>
        <fullName evidence="7">Uncharacterized protein</fullName>
    </submittedName>
</protein>
<reference evidence="7 8" key="1">
    <citation type="journal article" date="2019" name="Int. J. Syst. Evol. Microbiol.">
        <title>The Global Catalogue of Microorganisms (GCM) 10K type strain sequencing project: providing services to taxonomists for standard genome sequencing and annotation.</title>
        <authorList>
            <consortium name="The Broad Institute Genomics Platform"/>
            <consortium name="The Broad Institute Genome Sequencing Center for Infectious Disease"/>
            <person name="Wu L."/>
            <person name="Ma J."/>
        </authorList>
    </citation>
    <scope>NUCLEOTIDE SEQUENCE [LARGE SCALE GENOMIC DNA]</scope>
    <source>
        <strain evidence="7 8">JCM 10303</strain>
    </source>
</reference>
<keyword evidence="3" id="KW-0732">Signal</keyword>
<proteinExistence type="predicted"/>
<evidence type="ECO:0000256" key="5">
    <source>
        <dbReference type="ARBA" id="ARBA00023139"/>
    </source>
</evidence>
<dbReference type="Pfam" id="PF16708">
    <property type="entry name" value="LppA"/>
    <property type="match status" value="1"/>
</dbReference>
<comment type="subcellular location">
    <subcellularLocation>
        <location evidence="1">Cell membrane</location>
        <topology evidence="1">Lipid-anchor</topology>
    </subcellularLocation>
</comment>
<keyword evidence="8" id="KW-1185">Reference proteome</keyword>
<dbReference type="Gene3D" id="3.30.2030.20">
    <property type="match status" value="1"/>
</dbReference>
<accession>A0ABN1E7C0</accession>
<organism evidence="7 8">
    <name type="scientific">Saccharopolyspora erythraea</name>
    <name type="common">Streptomyces erythraeus</name>
    <dbReference type="NCBI Taxonomy" id="1836"/>
    <lineage>
        <taxon>Bacteria</taxon>
        <taxon>Bacillati</taxon>
        <taxon>Actinomycetota</taxon>
        <taxon>Actinomycetes</taxon>
        <taxon>Pseudonocardiales</taxon>
        <taxon>Pseudonocardiaceae</taxon>
        <taxon>Saccharopolyspora</taxon>
    </lineage>
</organism>
<keyword evidence="6" id="KW-0449">Lipoprotein</keyword>
<dbReference type="InterPro" id="IPR032018">
    <property type="entry name" value="LppA/LppB/LprP"/>
</dbReference>
<evidence type="ECO:0000256" key="1">
    <source>
        <dbReference type="ARBA" id="ARBA00004193"/>
    </source>
</evidence>
<evidence type="ECO:0000313" key="8">
    <source>
        <dbReference type="Proteomes" id="UP001500729"/>
    </source>
</evidence>
<keyword evidence="5" id="KW-0564">Palmitate</keyword>
<evidence type="ECO:0000256" key="4">
    <source>
        <dbReference type="ARBA" id="ARBA00023136"/>
    </source>
</evidence>
<name>A0ABN1E7C0_SACER</name>
<keyword evidence="4" id="KW-0472">Membrane</keyword>
<gene>
    <name evidence="7" type="ORF">GCM10009533_67130</name>
</gene>
<keyword evidence="2" id="KW-1003">Cell membrane</keyword>
<dbReference type="EMBL" id="BAAAGS010000088">
    <property type="protein sequence ID" value="GAA0560708.1"/>
    <property type="molecule type" value="Genomic_DNA"/>
</dbReference>
<evidence type="ECO:0000256" key="6">
    <source>
        <dbReference type="ARBA" id="ARBA00023288"/>
    </source>
</evidence>
<evidence type="ECO:0000256" key="2">
    <source>
        <dbReference type="ARBA" id="ARBA00022475"/>
    </source>
</evidence>
<comment type="caution">
    <text evidence="7">The sequence shown here is derived from an EMBL/GenBank/DDBJ whole genome shotgun (WGS) entry which is preliminary data.</text>
</comment>
<sequence>MDRPGDHEIEATDGFGAVYRFRTASNTILSLSTGCHLPQGSLGRRTRQSAADL</sequence>
<dbReference type="Proteomes" id="UP001500729">
    <property type="component" value="Unassembled WGS sequence"/>
</dbReference>
<evidence type="ECO:0000256" key="3">
    <source>
        <dbReference type="ARBA" id="ARBA00022729"/>
    </source>
</evidence>